<dbReference type="InterPro" id="IPR017853">
    <property type="entry name" value="GH"/>
</dbReference>
<dbReference type="Gene3D" id="3.20.20.300">
    <property type="entry name" value="Glycoside hydrolase, family 3, N-terminal domain"/>
    <property type="match status" value="1"/>
</dbReference>
<evidence type="ECO:0000256" key="1">
    <source>
        <dbReference type="ARBA" id="ARBA00001231"/>
    </source>
</evidence>
<comment type="similarity">
    <text evidence="2">Belongs to the glycosyl hydrolase 3 family.</text>
</comment>
<dbReference type="PANTHER" id="PTHR30480">
    <property type="entry name" value="BETA-HEXOSAMINIDASE-RELATED"/>
    <property type="match status" value="1"/>
</dbReference>
<feature type="region of interest" description="Disordered" evidence="6">
    <location>
        <begin position="1"/>
        <end position="24"/>
    </location>
</feature>
<dbReference type="OrthoDB" id="9786661at2"/>
<dbReference type="EMBL" id="RJKX01000013">
    <property type="protein sequence ID" value="ROP99886.1"/>
    <property type="molecule type" value="Genomic_DNA"/>
</dbReference>
<evidence type="ECO:0000256" key="5">
    <source>
        <dbReference type="ARBA" id="ARBA00023295"/>
    </source>
</evidence>
<evidence type="ECO:0000256" key="2">
    <source>
        <dbReference type="ARBA" id="ARBA00005336"/>
    </source>
</evidence>
<dbReference type="InterPro" id="IPR050226">
    <property type="entry name" value="NagZ_Beta-hexosaminidase"/>
</dbReference>
<dbReference type="PANTHER" id="PTHR30480:SF13">
    <property type="entry name" value="BETA-HEXOSAMINIDASE"/>
    <property type="match status" value="1"/>
</dbReference>
<protein>
    <recommendedName>
        <fullName evidence="3">beta-N-acetylhexosaminidase</fullName>
        <ecNumber evidence="3">3.2.1.52</ecNumber>
    </recommendedName>
</protein>
<evidence type="ECO:0000256" key="4">
    <source>
        <dbReference type="ARBA" id="ARBA00022801"/>
    </source>
</evidence>
<dbReference type="InterPro" id="IPR001764">
    <property type="entry name" value="Glyco_hydro_3_N"/>
</dbReference>
<dbReference type="GO" id="GO:0004563">
    <property type="term" value="F:beta-N-acetylhexosaminidase activity"/>
    <property type="evidence" value="ECO:0007669"/>
    <property type="project" value="UniProtKB-EC"/>
</dbReference>
<dbReference type="GO" id="GO:0009254">
    <property type="term" value="P:peptidoglycan turnover"/>
    <property type="evidence" value="ECO:0007669"/>
    <property type="project" value="TreeGrafter"/>
</dbReference>
<dbReference type="NCBIfam" id="NF003740">
    <property type="entry name" value="PRK05337.1"/>
    <property type="match status" value="1"/>
</dbReference>
<sequence>MSAASSSVPEIVPPSTPAPRGRRPAEFPRAVVFGCAGTSLSGQEAAFFAEARPLGFILFRRNIETPDQVRRLTAALRRSIGNPQAPVLIDQEGGRVARLRPPHWPEFPAARRFGDAWARDPERAVEAVRANSRLLAATLLPLGITIDCMPVLDLPVPGSHDVIGDRAYSDDPMAVAQLGLAAAEGLLEGGVLPVVKHIPGHGRAGVDSHLELPVVAAPEAELMERDFAPFRALRYMPLGMTAHVRYLALDAARPATLSPVVLGEFVRDRIGFAGLLFSDDLSMQALPGAIEERAAACIAAGCDVALHCNGNMDEMVRVAAAVPAMSRHAARRWSIAEDIRRRGDPTADPERLANWRDLMLLDV</sequence>
<dbReference type="EC" id="3.2.1.52" evidence="3"/>
<comment type="caution">
    <text evidence="8">The sequence shown here is derived from an EMBL/GenBank/DDBJ whole genome shotgun (WGS) entry which is preliminary data.</text>
</comment>
<gene>
    <name evidence="8" type="ORF">EDC65_1677</name>
</gene>
<evidence type="ECO:0000259" key="7">
    <source>
        <dbReference type="Pfam" id="PF00933"/>
    </source>
</evidence>
<reference evidence="8 9" key="1">
    <citation type="submission" date="2018-11" db="EMBL/GenBank/DDBJ databases">
        <title>Genomic Encyclopedia of Type Strains, Phase IV (KMG-IV): sequencing the most valuable type-strain genomes for metagenomic binning, comparative biology and taxonomic classification.</title>
        <authorList>
            <person name="Goeker M."/>
        </authorList>
    </citation>
    <scope>NUCLEOTIDE SEQUENCE [LARGE SCALE GENOMIC DNA]</scope>
    <source>
        <strain evidence="8 9">DSM 5900</strain>
    </source>
</reference>
<comment type="catalytic activity">
    <reaction evidence="1">
        <text>Hydrolysis of terminal non-reducing N-acetyl-D-hexosamine residues in N-acetyl-beta-D-hexosaminides.</text>
        <dbReference type="EC" id="3.2.1.52"/>
    </reaction>
</comment>
<dbReference type="AlphaFoldDB" id="A0A3N1MB07"/>
<dbReference type="SUPFAM" id="SSF51445">
    <property type="entry name" value="(Trans)glycosidases"/>
    <property type="match status" value="1"/>
</dbReference>
<proteinExistence type="inferred from homology"/>
<name>A0A3N1MB07_9PROT</name>
<dbReference type="GO" id="GO:0005975">
    <property type="term" value="P:carbohydrate metabolic process"/>
    <property type="evidence" value="ECO:0007669"/>
    <property type="project" value="InterPro"/>
</dbReference>
<evidence type="ECO:0000313" key="9">
    <source>
        <dbReference type="Proteomes" id="UP000278222"/>
    </source>
</evidence>
<dbReference type="Pfam" id="PF00933">
    <property type="entry name" value="Glyco_hydro_3"/>
    <property type="match status" value="1"/>
</dbReference>
<dbReference type="InterPro" id="IPR036962">
    <property type="entry name" value="Glyco_hydro_3_N_sf"/>
</dbReference>
<keyword evidence="5" id="KW-0326">Glycosidase</keyword>
<accession>A0A3N1MB07</accession>
<organism evidence="8 9">
    <name type="scientific">Stella humosa</name>
    <dbReference type="NCBI Taxonomy" id="94"/>
    <lineage>
        <taxon>Bacteria</taxon>
        <taxon>Pseudomonadati</taxon>
        <taxon>Pseudomonadota</taxon>
        <taxon>Alphaproteobacteria</taxon>
        <taxon>Rhodospirillales</taxon>
        <taxon>Stellaceae</taxon>
        <taxon>Stella</taxon>
    </lineage>
</organism>
<evidence type="ECO:0000256" key="6">
    <source>
        <dbReference type="SAM" id="MobiDB-lite"/>
    </source>
</evidence>
<dbReference type="Proteomes" id="UP000278222">
    <property type="component" value="Unassembled WGS sequence"/>
</dbReference>
<keyword evidence="4" id="KW-0378">Hydrolase</keyword>
<evidence type="ECO:0000256" key="3">
    <source>
        <dbReference type="ARBA" id="ARBA00012663"/>
    </source>
</evidence>
<feature type="domain" description="Glycoside hydrolase family 3 N-terminal" evidence="7">
    <location>
        <begin position="55"/>
        <end position="323"/>
    </location>
</feature>
<keyword evidence="9" id="KW-1185">Reference proteome</keyword>
<evidence type="ECO:0000313" key="8">
    <source>
        <dbReference type="EMBL" id="ROP99886.1"/>
    </source>
</evidence>